<dbReference type="InterPro" id="IPR036390">
    <property type="entry name" value="WH_DNA-bd_sf"/>
</dbReference>
<evidence type="ECO:0000259" key="5">
    <source>
        <dbReference type="PROSITE" id="PS50931"/>
    </source>
</evidence>
<gene>
    <name evidence="6" type="ORF">ADH67_00330</name>
</gene>
<dbReference type="SUPFAM" id="SSF53850">
    <property type="entry name" value="Periplasmic binding protein-like II"/>
    <property type="match status" value="1"/>
</dbReference>
<evidence type="ECO:0000256" key="1">
    <source>
        <dbReference type="ARBA" id="ARBA00009437"/>
    </source>
</evidence>
<keyword evidence="3" id="KW-0238">DNA-binding</keyword>
<keyword evidence="2" id="KW-0805">Transcription regulation</keyword>
<dbReference type="RefSeq" id="WP_066590596.1">
    <property type="nucleotide sequence ID" value="NZ_CAJTBZ010000001.1"/>
</dbReference>
<protein>
    <submittedName>
        <fullName evidence="6">LysR family transcriptional regulator</fullName>
    </submittedName>
</protein>
<dbReference type="InterPro" id="IPR005119">
    <property type="entry name" value="LysR_subst-bd"/>
</dbReference>
<dbReference type="Gene3D" id="3.40.190.290">
    <property type="match status" value="1"/>
</dbReference>
<dbReference type="PANTHER" id="PTHR30419">
    <property type="entry name" value="HTH-TYPE TRANSCRIPTIONAL REGULATOR YBHD"/>
    <property type="match status" value="1"/>
</dbReference>
<evidence type="ECO:0000256" key="2">
    <source>
        <dbReference type="ARBA" id="ARBA00023015"/>
    </source>
</evidence>
<dbReference type="GeneID" id="78362969"/>
<accession>A0A227KQT2</accession>
<evidence type="ECO:0000256" key="4">
    <source>
        <dbReference type="ARBA" id="ARBA00023163"/>
    </source>
</evidence>
<evidence type="ECO:0000256" key="3">
    <source>
        <dbReference type="ARBA" id="ARBA00023125"/>
    </source>
</evidence>
<dbReference type="InterPro" id="IPR036388">
    <property type="entry name" value="WH-like_DNA-bd_sf"/>
</dbReference>
<evidence type="ECO:0000313" key="7">
    <source>
        <dbReference type="Proteomes" id="UP000214610"/>
    </source>
</evidence>
<keyword evidence="4" id="KW-0804">Transcription</keyword>
<dbReference type="SUPFAM" id="SSF46785">
    <property type="entry name" value="Winged helix' DNA-binding domain"/>
    <property type="match status" value="1"/>
</dbReference>
<dbReference type="Proteomes" id="UP000214610">
    <property type="component" value="Unassembled WGS sequence"/>
</dbReference>
<dbReference type="Pfam" id="PF03466">
    <property type="entry name" value="LysR_substrate"/>
    <property type="match status" value="1"/>
</dbReference>
<comment type="similarity">
    <text evidence="1">Belongs to the LysR transcriptional regulatory family.</text>
</comment>
<dbReference type="AlphaFoldDB" id="A0A227KQT2"/>
<dbReference type="InterPro" id="IPR050950">
    <property type="entry name" value="HTH-type_LysR_regulators"/>
</dbReference>
<dbReference type="CDD" id="cd05466">
    <property type="entry name" value="PBP2_LTTR_substrate"/>
    <property type="match status" value="1"/>
</dbReference>
<proteinExistence type="inferred from homology"/>
<reference evidence="7" key="1">
    <citation type="submission" date="2017-05" db="EMBL/GenBank/DDBJ databases">
        <title>Improved OligoMM genomes.</title>
        <authorList>
            <person name="Garzetti D."/>
        </authorList>
    </citation>
    <scope>NUCLEOTIDE SEQUENCE [LARGE SCALE GENOMIC DNA]</scope>
    <source>
        <strain evidence="7">YL45</strain>
    </source>
</reference>
<dbReference type="GO" id="GO:0005829">
    <property type="term" value="C:cytosol"/>
    <property type="evidence" value="ECO:0007669"/>
    <property type="project" value="TreeGrafter"/>
</dbReference>
<dbReference type="PANTHER" id="PTHR30419:SF8">
    <property type="entry name" value="NITROGEN ASSIMILATION TRANSCRIPTIONAL ACTIVATOR-RELATED"/>
    <property type="match status" value="1"/>
</dbReference>
<dbReference type="EMBL" id="NHMP01000001">
    <property type="protein sequence ID" value="OXE50788.1"/>
    <property type="molecule type" value="Genomic_DNA"/>
</dbReference>
<evidence type="ECO:0000313" key="6">
    <source>
        <dbReference type="EMBL" id="OXE50788.1"/>
    </source>
</evidence>
<dbReference type="Pfam" id="PF00126">
    <property type="entry name" value="HTH_1"/>
    <property type="match status" value="1"/>
</dbReference>
<dbReference type="GO" id="GO:0003700">
    <property type="term" value="F:DNA-binding transcription factor activity"/>
    <property type="evidence" value="ECO:0007669"/>
    <property type="project" value="InterPro"/>
</dbReference>
<dbReference type="FunFam" id="1.10.10.10:FF:000001">
    <property type="entry name" value="LysR family transcriptional regulator"/>
    <property type="match status" value="1"/>
</dbReference>
<sequence>MDLRVLRSFITICKLGNITRASEALFISQPALTRQLQELEEEVGTKLLNRSTRNLTLTESGYLFLHRAEEILALANQAKRELSEKGDFLRGIVRIGVVESSAMDFLTEKIGEFTRDYSHVCFEIYSADSDDLKRSLDENKLDICVLLEPVESAKYIQTPIPSRDRWGLVVREIDISEGKTHFTYEEVSQLPLILPRRYIVLDEIASWLHVPEKKLKVAAYHNLPSNALSMVTAGFGSLLCVEGSFINRGKPGLKFLPVKPERAAGHVAVRKKNRSLFKAAEFVWDMLKNSGNLPSA</sequence>
<feature type="domain" description="HTH lysR-type" evidence="5">
    <location>
        <begin position="1"/>
        <end position="58"/>
    </location>
</feature>
<dbReference type="InterPro" id="IPR000847">
    <property type="entry name" value="LysR_HTH_N"/>
</dbReference>
<comment type="caution">
    <text evidence="6">The sequence shown here is derived from an EMBL/GenBank/DDBJ whole genome shotgun (WGS) entry which is preliminary data.</text>
</comment>
<dbReference type="Gene3D" id="1.10.10.10">
    <property type="entry name" value="Winged helix-like DNA-binding domain superfamily/Winged helix DNA-binding domain"/>
    <property type="match status" value="1"/>
</dbReference>
<organism evidence="6 7">
    <name type="scientific">Turicimonas muris</name>
    <dbReference type="NCBI Taxonomy" id="1796652"/>
    <lineage>
        <taxon>Bacteria</taxon>
        <taxon>Pseudomonadati</taxon>
        <taxon>Pseudomonadota</taxon>
        <taxon>Betaproteobacteria</taxon>
        <taxon>Burkholderiales</taxon>
        <taxon>Sutterellaceae</taxon>
        <taxon>Turicimonas</taxon>
    </lineage>
</organism>
<dbReference type="GO" id="GO:0003677">
    <property type="term" value="F:DNA binding"/>
    <property type="evidence" value="ECO:0007669"/>
    <property type="project" value="UniProtKB-KW"/>
</dbReference>
<dbReference type="PROSITE" id="PS50931">
    <property type="entry name" value="HTH_LYSR"/>
    <property type="match status" value="1"/>
</dbReference>
<keyword evidence="7" id="KW-1185">Reference proteome</keyword>
<dbReference type="PRINTS" id="PR00039">
    <property type="entry name" value="HTHLYSR"/>
</dbReference>
<name>A0A227KQT2_9BURK</name>